<evidence type="ECO:0000313" key="4">
    <source>
        <dbReference type="Proteomes" id="UP000095409"/>
    </source>
</evidence>
<dbReference type="Proteomes" id="UP000095409">
    <property type="component" value="Unassembled WGS sequence"/>
</dbReference>
<dbReference type="Pfam" id="PF00196">
    <property type="entry name" value="GerE"/>
    <property type="match status" value="1"/>
</dbReference>
<dbReference type="SUPFAM" id="SSF46894">
    <property type="entry name" value="C-terminal effector domain of the bipartite response regulators"/>
    <property type="match status" value="1"/>
</dbReference>
<dbReference type="SMART" id="SM00421">
    <property type="entry name" value="HTH_LUXR"/>
    <property type="match status" value="1"/>
</dbReference>
<dbReference type="GO" id="GO:0006355">
    <property type="term" value="P:regulation of DNA-templated transcription"/>
    <property type="evidence" value="ECO:0007669"/>
    <property type="project" value="InterPro"/>
</dbReference>
<accession>A0A174HI12</accession>
<dbReference type="PROSITE" id="PS50043">
    <property type="entry name" value="HTH_LUXR_2"/>
    <property type="match status" value="1"/>
</dbReference>
<dbReference type="EMBL" id="CYZD01000022">
    <property type="protein sequence ID" value="CUO74524.1"/>
    <property type="molecule type" value="Genomic_DNA"/>
</dbReference>
<evidence type="ECO:0000313" key="5">
    <source>
        <dbReference type="Proteomes" id="UP000293506"/>
    </source>
</evidence>
<organism evidence="2 4">
    <name type="scientific">Blautia obeum</name>
    <dbReference type="NCBI Taxonomy" id="40520"/>
    <lineage>
        <taxon>Bacteria</taxon>
        <taxon>Bacillati</taxon>
        <taxon>Bacillota</taxon>
        <taxon>Clostridia</taxon>
        <taxon>Lachnospirales</taxon>
        <taxon>Lachnospiraceae</taxon>
        <taxon>Blautia</taxon>
    </lineage>
</organism>
<dbReference type="PROSITE" id="PS00622">
    <property type="entry name" value="HTH_LUXR_1"/>
    <property type="match status" value="1"/>
</dbReference>
<evidence type="ECO:0000259" key="1">
    <source>
        <dbReference type="PROSITE" id="PS50043"/>
    </source>
</evidence>
<dbReference type="GO" id="GO:0003677">
    <property type="term" value="F:DNA binding"/>
    <property type="evidence" value="ECO:0007669"/>
    <property type="project" value="InterPro"/>
</dbReference>
<reference evidence="2 4" key="1">
    <citation type="submission" date="2015-09" db="EMBL/GenBank/DDBJ databases">
        <authorList>
            <consortium name="Pathogen Informatics"/>
        </authorList>
    </citation>
    <scope>NUCLEOTIDE SEQUENCE [LARGE SCALE GENOMIC DNA]</scope>
    <source>
        <strain evidence="2 4">2789STDY5608837</strain>
    </source>
</reference>
<feature type="domain" description="HTH luxR-type" evidence="1">
    <location>
        <begin position="270"/>
        <end position="333"/>
    </location>
</feature>
<dbReference type="EMBL" id="RCXQ01000033">
    <property type="protein sequence ID" value="RYT60744.1"/>
    <property type="molecule type" value="Genomic_DNA"/>
</dbReference>
<dbReference type="AlphaFoldDB" id="A0A174HI12"/>
<evidence type="ECO:0000313" key="2">
    <source>
        <dbReference type="EMBL" id="CUO74524.1"/>
    </source>
</evidence>
<dbReference type="InterPro" id="IPR000792">
    <property type="entry name" value="Tscrpt_reg_LuxR_C"/>
</dbReference>
<dbReference type="Gene3D" id="1.10.10.10">
    <property type="entry name" value="Winged helix-like DNA-binding domain superfamily/Winged helix DNA-binding domain"/>
    <property type="match status" value="1"/>
</dbReference>
<proteinExistence type="predicted"/>
<dbReference type="CDD" id="cd06170">
    <property type="entry name" value="LuxR_C_like"/>
    <property type="match status" value="1"/>
</dbReference>
<reference evidence="3 5" key="2">
    <citation type="journal article" date="2019" name="Science, e1252229">
        <title>Invertible promoters mediate bacterial phase variation, antibiotic resistance, and host adaptation in the gut.</title>
        <authorList>
            <person name="Jiang X."/>
            <person name="Hall A.B."/>
            <person name="Arthur T.D."/>
            <person name="Plichta D.R."/>
            <person name="Covington C.T."/>
            <person name="Poyet M."/>
            <person name="Crothers J."/>
            <person name="Moses P.L."/>
            <person name="Tolonen A.C."/>
            <person name="Vlamakis H."/>
            <person name="Alm E.J."/>
            <person name="Xavier R.J."/>
        </authorList>
    </citation>
    <scope>NUCLEOTIDE SEQUENCE [LARGE SCALE GENOMIC DNA]</scope>
    <source>
        <strain evidence="5">af_0058</strain>
        <strain evidence="3">Af_0058</strain>
    </source>
</reference>
<name>A0A174HI12_9FIRM</name>
<dbReference type="RefSeq" id="WP_005421773.1">
    <property type="nucleotide sequence ID" value="NZ_CYZD01000022.1"/>
</dbReference>
<gene>
    <name evidence="3" type="ORF">EAI82_15940</name>
    <name evidence="2" type="ORF">ERS852394_02925</name>
</gene>
<evidence type="ECO:0000313" key="3">
    <source>
        <dbReference type="EMBL" id="RYT60744.1"/>
    </source>
</evidence>
<dbReference type="InterPro" id="IPR036388">
    <property type="entry name" value="WH-like_DNA-bd_sf"/>
</dbReference>
<dbReference type="InterPro" id="IPR016032">
    <property type="entry name" value="Sig_transdc_resp-reg_C-effctor"/>
</dbReference>
<protein>
    <submittedName>
        <fullName evidence="2">ATP-dependent transcriptional regulator</fullName>
    </submittedName>
    <submittedName>
        <fullName evidence="3">LuxR family transcriptional regulator</fullName>
    </submittedName>
</protein>
<dbReference type="Proteomes" id="UP000293506">
    <property type="component" value="Unassembled WGS sequence"/>
</dbReference>
<sequence length="333" mass="38265">MSEYTILPLINASFQPGEAKRTVAGFEDRDFQKIARAEYYYFTGQAEKCSHIAERYLMSHNIKLKMSSCLLYVYSNLTLGRAVASRKGIWEIRECLEKEMKYSSSAEDKAISVFAGYMSSVLLHLPVDELPDVEFYAAALPPGIKMFSAYVIAHMAYLKGEYGRALGICEAAFMFRDGTYPISMIYLYCMMAMCQMNLKHQQKAKDALMLAWNMAKEDEFLEPFIEHHGLLQGLLESCIRKEDSKLYNKLSDKVISFSRGWMAIHNPMSENFVTDALSTVEFSIAMLASRDWNNQEIADYLGFSPNTVKTYLSRIYVKLNIKKRDELKKYMLK</sequence>
<dbReference type="GeneID" id="79802587"/>